<proteinExistence type="predicted"/>
<feature type="domain" description="CMP/dCMP-type deaminase" evidence="2">
    <location>
        <begin position="338"/>
        <end position="503"/>
    </location>
</feature>
<reference evidence="3 4" key="1">
    <citation type="submission" date="2016-04" db="EMBL/GenBank/DDBJ databases">
        <title>Draft genome sequence of Janthinobacterium psychrotolerans sp. nov., isolated from freshwater sediments in Denmark.</title>
        <authorList>
            <person name="Gong X."/>
            <person name="Skrivergaard S."/>
            <person name="Korsgaard B.S."/>
            <person name="Schreiber L."/>
            <person name="Marshall I.P."/>
            <person name="Finster K."/>
            <person name="Schramm A."/>
        </authorList>
    </citation>
    <scope>NUCLEOTIDE SEQUENCE [LARGE SCALE GENOMIC DNA]</scope>
    <source>
        <strain evidence="3 4">S3-2</strain>
    </source>
</reference>
<comment type="caution">
    <text evidence="3">The sequence shown here is derived from an EMBL/GenBank/DDBJ whole genome shotgun (WGS) entry which is preliminary data.</text>
</comment>
<dbReference type="Proteomes" id="UP000092713">
    <property type="component" value="Unassembled WGS sequence"/>
</dbReference>
<evidence type="ECO:0000313" key="3">
    <source>
        <dbReference type="EMBL" id="OBV39409.1"/>
    </source>
</evidence>
<dbReference type="SUPFAM" id="SSF53927">
    <property type="entry name" value="Cytidine deaminase-like"/>
    <property type="match status" value="1"/>
</dbReference>
<dbReference type="AlphaFoldDB" id="A0A1A7C320"/>
<organism evidence="3 4">
    <name type="scientific">Janthinobacterium psychrotolerans</name>
    <dbReference type="NCBI Taxonomy" id="1747903"/>
    <lineage>
        <taxon>Bacteria</taxon>
        <taxon>Pseudomonadati</taxon>
        <taxon>Pseudomonadota</taxon>
        <taxon>Betaproteobacteria</taxon>
        <taxon>Burkholderiales</taxon>
        <taxon>Oxalobacteraceae</taxon>
        <taxon>Janthinobacterium</taxon>
    </lineage>
</organism>
<evidence type="ECO:0000313" key="4">
    <source>
        <dbReference type="Proteomes" id="UP000092713"/>
    </source>
</evidence>
<dbReference type="EC" id="3.5.4.12" evidence="3"/>
<dbReference type="GO" id="GO:0004132">
    <property type="term" value="F:dCMP deaminase activity"/>
    <property type="evidence" value="ECO:0007669"/>
    <property type="project" value="UniProtKB-EC"/>
</dbReference>
<dbReference type="InterPro" id="IPR027417">
    <property type="entry name" value="P-loop_NTPase"/>
</dbReference>
<dbReference type="Pfam" id="PF00383">
    <property type="entry name" value="dCMP_cyt_deam_1"/>
    <property type="match status" value="1"/>
</dbReference>
<accession>A0A1A7C320</accession>
<dbReference type="EMBL" id="LOCQ01000054">
    <property type="protein sequence ID" value="OBV39409.1"/>
    <property type="molecule type" value="Genomic_DNA"/>
</dbReference>
<name>A0A1A7C320_9BURK</name>
<dbReference type="SUPFAM" id="SSF52540">
    <property type="entry name" value="P-loop containing nucleoside triphosphate hydrolases"/>
    <property type="match status" value="1"/>
</dbReference>
<protein>
    <submittedName>
        <fullName evidence="3">dCMP deaminase</fullName>
        <ecNumber evidence="3">3.5.4.12</ecNumber>
    </submittedName>
</protein>
<dbReference type="InterPro" id="IPR002125">
    <property type="entry name" value="CMP_dCMP_dom"/>
</dbReference>
<keyword evidence="4" id="KW-1185">Reference proteome</keyword>
<gene>
    <name evidence="3" type="ORF">ASR47_1009224</name>
</gene>
<dbReference type="InterPro" id="IPR016193">
    <property type="entry name" value="Cytidine_deaminase-like"/>
</dbReference>
<evidence type="ECO:0000256" key="1">
    <source>
        <dbReference type="ARBA" id="ARBA00022801"/>
    </source>
</evidence>
<sequence>MQNYLHSAIDTIYRKDDELIIIGLTGRTGSGCSTVAQILCSEQNEIRHSLHGSDSPPNNEARKQKIIKRHFDVTWQKFELIQVRSVITLFLIEEGVVNIMFKLRELLKDEKKLNFGELETSLKKIEASLNEERTSKIPELTIQFYTMTLPNLCAELRVVLGESAFIKLYQEIGKNIRLSGSALNASLVDGKFFTLAEKINTIIKHIITSNKQLKKSTLIVIDAIRSNLEAMFFQDRYAAFYLAAVSCPDNQRKQRLYTLKFSDDDVKIIDKEEYVARDLNNTTTYSVQDIQACIQRADIYISNPDQNNEVSKYSNLSDQIIRFVSLMKRPGIVTPTSVERCMQLAYTAKLNSGCISRQVGAAITDKNFSVQAIGWNDAPYGQVPCVLRNRDDLIAGQDQKAYSEYEKNDKKYLDHLKKNIDVYIPIKKTGRNISYCFKSEYNTLTGVKNQVHTRSLHAEENAFLQISKYGGRGIEGGLLFTTASPCELCAKKAYQLGVTAIHYVDPYPGIAIDHVIHGGTQNPKMVLFSGAIGRAFHRLYNPILPYKDELSALLQN</sequence>
<keyword evidence="1 3" id="KW-0378">Hydrolase</keyword>
<dbReference type="PATRIC" id="fig|1747903.4.peg.3003"/>
<dbReference type="RefSeq" id="WP_065308158.1">
    <property type="nucleotide sequence ID" value="NZ_LOCQ01000054.1"/>
</dbReference>
<dbReference type="Gene3D" id="3.40.50.300">
    <property type="entry name" value="P-loop containing nucleotide triphosphate hydrolases"/>
    <property type="match status" value="1"/>
</dbReference>
<dbReference type="PANTHER" id="PTHR11086:SF18">
    <property type="entry name" value="DEOXYCYTIDYLATE DEAMINASE"/>
    <property type="match status" value="1"/>
</dbReference>
<evidence type="ECO:0000259" key="2">
    <source>
        <dbReference type="Pfam" id="PF00383"/>
    </source>
</evidence>
<dbReference type="STRING" id="1747903.ASR47_1009224"/>
<dbReference type="InterPro" id="IPR015517">
    <property type="entry name" value="dCMP_deaminase-rel"/>
</dbReference>
<dbReference type="Gene3D" id="3.40.140.10">
    <property type="entry name" value="Cytidine Deaminase, domain 2"/>
    <property type="match status" value="1"/>
</dbReference>
<dbReference type="GO" id="GO:0005737">
    <property type="term" value="C:cytoplasm"/>
    <property type="evidence" value="ECO:0007669"/>
    <property type="project" value="TreeGrafter"/>
</dbReference>
<dbReference type="PANTHER" id="PTHR11086">
    <property type="entry name" value="DEOXYCYTIDYLATE DEAMINASE-RELATED"/>
    <property type="match status" value="1"/>
</dbReference>